<comment type="caution">
    <text evidence="1">The sequence shown here is derived from an EMBL/GenBank/DDBJ whole genome shotgun (WGS) entry which is preliminary data.</text>
</comment>
<protein>
    <submittedName>
        <fullName evidence="1">Uncharacterized protein</fullName>
    </submittedName>
</protein>
<reference evidence="1" key="1">
    <citation type="submission" date="2022-04" db="EMBL/GenBank/DDBJ databases">
        <title>Genome of the entomopathogenic fungus Entomophthora muscae.</title>
        <authorList>
            <person name="Elya C."/>
            <person name="Lovett B.R."/>
            <person name="Lee E."/>
            <person name="Macias A.M."/>
            <person name="Hajek A.E."/>
            <person name="De Bivort B.L."/>
            <person name="Kasson M.T."/>
            <person name="De Fine Licht H.H."/>
            <person name="Stajich J.E."/>
        </authorList>
    </citation>
    <scope>NUCLEOTIDE SEQUENCE</scope>
    <source>
        <strain evidence="1">Berkeley</strain>
    </source>
</reference>
<keyword evidence="2" id="KW-1185">Reference proteome</keyword>
<organism evidence="1 2">
    <name type="scientific">Entomophthora muscae</name>
    <dbReference type="NCBI Taxonomy" id="34485"/>
    <lineage>
        <taxon>Eukaryota</taxon>
        <taxon>Fungi</taxon>
        <taxon>Fungi incertae sedis</taxon>
        <taxon>Zoopagomycota</taxon>
        <taxon>Entomophthoromycotina</taxon>
        <taxon>Entomophthoromycetes</taxon>
        <taxon>Entomophthorales</taxon>
        <taxon>Entomophthoraceae</taxon>
        <taxon>Entomophthora</taxon>
    </lineage>
</organism>
<accession>A0ACC2SD43</accession>
<sequence length="113" mass="12878">MKPLRIFDTRKMRAPLKEVSVGGGVWRVRWHPSLHSSVLVAAMHGGFHIVDVDLGKVHICHRLIQKDMPETCPEITRSFLGHQSLAYGADWCPITLQQKVASCSFYDHKLCLW</sequence>
<name>A0ACC2SD43_9FUNG</name>
<dbReference type="EMBL" id="QTSX02005230">
    <property type="protein sequence ID" value="KAJ9060218.1"/>
    <property type="molecule type" value="Genomic_DNA"/>
</dbReference>
<proteinExistence type="predicted"/>
<gene>
    <name evidence="1" type="ORF">DSO57_1033247</name>
</gene>
<evidence type="ECO:0000313" key="1">
    <source>
        <dbReference type="EMBL" id="KAJ9060218.1"/>
    </source>
</evidence>
<dbReference type="Proteomes" id="UP001165960">
    <property type="component" value="Unassembled WGS sequence"/>
</dbReference>
<evidence type="ECO:0000313" key="2">
    <source>
        <dbReference type="Proteomes" id="UP001165960"/>
    </source>
</evidence>